<gene>
    <name evidence="2" type="ordered locus">RSc1971</name>
</gene>
<keyword evidence="1" id="KW-1133">Transmembrane helix</keyword>
<keyword evidence="1" id="KW-0812">Transmembrane</keyword>
<evidence type="ECO:0000256" key="1">
    <source>
        <dbReference type="SAM" id="Phobius"/>
    </source>
</evidence>
<accession>Q8XXZ2</accession>
<dbReference type="EnsemblBacteria" id="CAD15673">
    <property type="protein sequence ID" value="CAD15673"/>
    <property type="gene ID" value="RSc1971"/>
</dbReference>
<evidence type="ECO:0000313" key="2">
    <source>
        <dbReference type="EMBL" id="CAD15673.1"/>
    </source>
</evidence>
<feature type="transmembrane region" description="Helical" evidence="1">
    <location>
        <begin position="6"/>
        <end position="22"/>
    </location>
</feature>
<dbReference type="EMBL" id="AL646052">
    <property type="protein sequence ID" value="CAD15673.1"/>
    <property type="molecule type" value="Genomic_DNA"/>
</dbReference>
<organism evidence="2 3">
    <name type="scientific">Ralstonia nicotianae (strain ATCC BAA-1114 / GMI1000)</name>
    <name type="common">Ralstonia solanacearum</name>
    <dbReference type="NCBI Taxonomy" id="267608"/>
    <lineage>
        <taxon>Bacteria</taxon>
        <taxon>Pseudomonadati</taxon>
        <taxon>Pseudomonadota</taxon>
        <taxon>Betaproteobacteria</taxon>
        <taxon>Burkholderiales</taxon>
        <taxon>Burkholderiaceae</taxon>
        <taxon>Ralstonia</taxon>
        <taxon>Ralstonia solanacearum species complex</taxon>
    </lineage>
</organism>
<dbReference type="HOGENOM" id="CLU_3423071_0_0_4"/>
<proteinExistence type="predicted"/>
<dbReference type="Proteomes" id="UP000001436">
    <property type="component" value="Chromosome"/>
</dbReference>
<keyword evidence="1" id="KW-0472">Membrane</keyword>
<dbReference type="STRING" id="267608.RSc1971"/>
<sequence length="23" mass="2546">MPDRVAWLPGVPASVLLIRLSVR</sequence>
<keyword evidence="3" id="KW-1185">Reference proteome</keyword>
<dbReference type="AlphaFoldDB" id="Q8XXZ2"/>
<reference evidence="2 3" key="1">
    <citation type="journal article" date="2002" name="Nature">
        <title>Genome sequence of the plant pathogen Ralstonia solanacearum.</title>
        <authorList>
            <person name="Salanoubat M."/>
            <person name="Genin S."/>
            <person name="Artiguenave F."/>
            <person name="Gouzy J."/>
            <person name="Mangenot S."/>
            <person name="Arlat M."/>
            <person name="Billault A."/>
            <person name="Brottier P."/>
            <person name="Camus J.C."/>
            <person name="Cattolico L."/>
            <person name="Chandler M."/>
            <person name="Choisne N."/>
            <person name="Claudel-Renard C."/>
            <person name="Cunnac S."/>
            <person name="Demange N."/>
            <person name="Gaspin C."/>
            <person name="Lavie M."/>
            <person name="Moisan A."/>
            <person name="Robert C."/>
            <person name="Saurin W."/>
            <person name="Schiex T."/>
            <person name="Siguier P."/>
            <person name="Thebault P."/>
            <person name="Whalen M."/>
            <person name="Wincker P."/>
            <person name="Levy M."/>
            <person name="Weissenbach J."/>
            <person name="Boucher C.A."/>
        </authorList>
    </citation>
    <scope>NUCLEOTIDE SEQUENCE [LARGE SCALE GENOMIC DNA]</scope>
    <source>
        <strain evidence="3">ATCC BAA-1114 / GMI1000</strain>
    </source>
</reference>
<evidence type="ECO:0000313" key="3">
    <source>
        <dbReference type="Proteomes" id="UP000001436"/>
    </source>
</evidence>
<name>Q8XXZ2_RALN1</name>
<dbReference type="KEGG" id="rso:RSc1971"/>
<protein>
    <submittedName>
        <fullName evidence="2">Uncharacterized protein</fullName>
    </submittedName>
</protein>